<keyword evidence="2" id="KW-1133">Transmembrane helix</keyword>
<keyword evidence="2" id="KW-0812">Transmembrane</keyword>
<accession>A0A7Y9KK94</accession>
<comment type="caution">
    <text evidence="4">The sequence shown here is derived from an EMBL/GenBank/DDBJ whole genome shotgun (WGS) entry which is preliminary data.</text>
</comment>
<keyword evidence="2" id="KW-0472">Membrane</keyword>
<evidence type="ECO:0000256" key="3">
    <source>
        <dbReference type="SAM" id="SignalP"/>
    </source>
</evidence>
<feature type="chain" id="PRO_5030687296" description="Cell wall protein" evidence="3">
    <location>
        <begin position="25"/>
        <end position="222"/>
    </location>
</feature>
<evidence type="ECO:0000256" key="2">
    <source>
        <dbReference type="SAM" id="Phobius"/>
    </source>
</evidence>
<protein>
    <recommendedName>
        <fullName evidence="6">Cell wall protein</fullName>
    </recommendedName>
</protein>
<proteinExistence type="predicted"/>
<dbReference type="EMBL" id="JACCBV010000001">
    <property type="protein sequence ID" value="NYE20481.1"/>
    <property type="molecule type" value="Genomic_DNA"/>
</dbReference>
<organism evidence="4 5">
    <name type="scientific">Microbacterium immunditiarum</name>
    <dbReference type="NCBI Taxonomy" id="337480"/>
    <lineage>
        <taxon>Bacteria</taxon>
        <taxon>Bacillati</taxon>
        <taxon>Actinomycetota</taxon>
        <taxon>Actinomycetes</taxon>
        <taxon>Micrococcales</taxon>
        <taxon>Microbacteriaceae</taxon>
        <taxon>Microbacterium</taxon>
    </lineage>
</organism>
<dbReference type="RefSeq" id="WP_179490484.1">
    <property type="nucleotide sequence ID" value="NZ_JACCBV010000001.1"/>
</dbReference>
<dbReference type="Proteomes" id="UP000576969">
    <property type="component" value="Unassembled WGS sequence"/>
</dbReference>
<dbReference type="AlphaFoldDB" id="A0A7Y9KK94"/>
<feature type="signal peptide" evidence="3">
    <location>
        <begin position="1"/>
        <end position="24"/>
    </location>
</feature>
<sequence>MRKFFVAAAVSASLLLLAPVGASAAMDPEPPAPSPTSTSYTPDNPDEPTLAGSTAVGECERDVPWISYSVTLTDPDNQSTSDEVYLVITDGVNTIEIFLGTLVNGELSGRVLWPGASVDENGIADGWPGWAFENGEWIEIDGNFAWTRGDITAFIRVNPEVAVALAYPPATPECNANPRNPSTAGFLSSTGMSQLVLPTAIIGGLVLAAGLSLFVLRRRPRN</sequence>
<reference evidence="4 5" key="1">
    <citation type="submission" date="2020-07" db="EMBL/GenBank/DDBJ databases">
        <title>Sequencing the genomes of 1000 actinobacteria strains.</title>
        <authorList>
            <person name="Klenk H.-P."/>
        </authorList>
    </citation>
    <scope>NUCLEOTIDE SEQUENCE [LARGE SCALE GENOMIC DNA]</scope>
    <source>
        <strain evidence="4 5">DSM 24662</strain>
    </source>
</reference>
<keyword evidence="3" id="KW-0732">Signal</keyword>
<feature type="region of interest" description="Disordered" evidence="1">
    <location>
        <begin position="26"/>
        <end position="55"/>
    </location>
</feature>
<gene>
    <name evidence="4" type="ORF">BJ991_002509</name>
</gene>
<evidence type="ECO:0000313" key="4">
    <source>
        <dbReference type="EMBL" id="NYE20481.1"/>
    </source>
</evidence>
<evidence type="ECO:0000313" key="5">
    <source>
        <dbReference type="Proteomes" id="UP000576969"/>
    </source>
</evidence>
<keyword evidence="5" id="KW-1185">Reference proteome</keyword>
<evidence type="ECO:0000256" key="1">
    <source>
        <dbReference type="SAM" id="MobiDB-lite"/>
    </source>
</evidence>
<name>A0A7Y9KK94_9MICO</name>
<feature type="transmembrane region" description="Helical" evidence="2">
    <location>
        <begin position="195"/>
        <end position="216"/>
    </location>
</feature>
<evidence type="ECO:0008006" key="6">
    <source>
        <dbReference type="Google" id="ProtNLM"/>
    </source>
</evidence>